<dbReference type="InterPro" id="IPR013974">
    <property type="entry name" value="SAF"/>
</dbReference>
<dbReference type="NCBIfam" id="TIGR03586">
    <property type="entry name" value="PseI"/>
    <property type="match status" value="1"/>
</dbReference>
<dbReference type="InterPro" id="IPR006190">
    <property type="entry name" value="SAF_AFP_Neu5Ac"/>
</dbReference>
<evidence type="ECO:0000313" key="3">
    <source>
        <dbReference type="Proteomes" id="UP000188243"/>
    </source>
</evidence>
<dbReference type="STRING" id="247523.B0W48_12425"/>
<dbReference type="Pfam" id="PF08666">
    <property type="entry name" value="SAF"/>
    <property type="match status" value="1"/>
</dbReference>
<proteinExistence type="predicted"/>
<dbReference type="EMBL" id="CP019628">
    <property type="protein sequence ID" value="AQQ00535.1"/>
    <property type="molecule type" value="Genomic_DNA"/>
</dbReference>
<reference evidence="2 3" key="1">
    <citation type="submission" date="2017-02" db="EMBL/GenBank/DDBJ databases">
        <title>Complete genome sequence of the cold-active Pseudoalteromonas aliena strain EH1 isolated from Arctic seawater.</title>
        <authorList>
            <person name="Kim E."/>
            <person name="Heo E."/>
            <person name="Kim H."/>
            <person name="Kim D."/>
        </authorList>
    </citation>
    <scope>NUCLEOTIDE SEQUENCE [LARGE SCALE GENOMIC DNA]</scope>
    <source>
        <strain evidence="2 3">EH1</strain>
    </source>
</reference>
<dbReference type="InterPro" id="IPR057736">
    <property type="entry name" value="SAF_PseI/NeuA/NeuB"/>
</dbReference>
<dbReference type="RefSeq" id="WP_077537223.1">
    <property type="nucleotide sequence ID" value="NZ_CP019628.1"/>
</dbReference>
<dbReference type="InterPro" id="IPR051690">
    <property type="entry name" value="PseI-like"/>
</dbReference>
<dbReference type="PANTHER" id="PTHR42966">
    <property type="entry name" value="N-ACETYLNEURAMINATE SYNTHASE"/>
    <property type="match status" value="1"/>
</dbReference>
<dbReference type="GO" id="GO:0016051">
    <property type="term" value="P:carbohydrate biosynthetic process"/>
    <property type="evidence" value="ECO:0007669"/>
    <property type="project" value="InterPro"/>
</dbReference>
<dbReference type="Proteomes" id="UP000188243">
    <property type="component" value="Chromosome"/>
</dbReference>
<accession>A0A1Q2GZL6</accession>
<dbReference type="GO" id="GO:0047444">
    <property type="term" value="F:N-acylneuraminate-9-phosphate synthase activity"/>
    <property type="evidence" value="ECO:0007669"/>
    <property type="project" value="TreeGrafter"/>
</dbReference>
<dbReference type="CDD" id="cd11615">
    <property type="entry name" value="SAF_NeuB_like"/>
    <property type="match status" value="1"/>
</dbReference>
<name>A0A1Q2GZL6_9GAMM</name>
<dbReference type="KEGG" id="paln:B0W48_12425"/>
<gene>
    <name evidence="2" type="ORF">B0W48_12425</name>
</gene>
<dbReference type="InterPro" id="IPR013132">
    <property type="entry name" value="PseI/NeuA/B-like_N"/>
</dbReference>
<dbReference type="Gene3D" id="3.20.20.70">
    <property type="entry name" value="Aldolase class I"/>
    <property type="match status" value="1"/>
</dbReference>
<dbReference type="Pfam" id="PF03102">
    <property type="entry name" value="NeuB"/>
    <property type="match status" value="1"/>
</dbReference>
<dbReference type="SUPFAM" id="SSF51569">
    <property type="entry name" value="Aldolase"/>
    <property type="match status" value="1"/>
</dbReference>
<evidence type="ECO:0000313" key="2">
    <source>
        <dbReference type="EMBL" id="AQQ00535.1"/>
    </source>
</evidence>
<dbReference type="InterPro" id="IPR013785">
    <property type="entry name" value="Aldolase_TIM"/>
</dbReference>
<protein>
    <submittedName>
        <fullName evidence="2">Pseudaminic acid synthase</fullName>
    </submittedName>
</protein>
<dbReference type="AlphaFoldDB" id="A0A1Q2GZL6"/>
<dbReference type="PROSITE" id="PS50844">
    <property type="entry name" value="AFP_LIKE"/>
    <property type="match status" value="1"/>
</dbReference>
<dbReference type="InterPro" id="IPR020030">
    <property type="entry name" value="Pseudaminic_synth_PseI"/>
</dbReference>
<sequence length="351" mass="39060">MKNKFVEIDGRRIGLDYEPYIVAELSANHNGDLKEALKTIEEAAKCGADAIKIQSYTPDTMTIDCDKDEFQIKGGLWDGYNLYELYKWAHTPFEWHCALFEKAKEVGITIFSTPFDETAVELLEELNTPAYKVASFELTDLPLIKRIAETGKPIIMSTGMANITEIEEAISTARDNGCDELIVLHCISAYPAPFEQANLATIADIATRFNVITGLSDHTLGTTAAIASVALGACFIEKHFILDRSKKGPDSEFSIEPEQLKSIVSQSKDVYKSIGNAGYELKSAESENLKFRRSIYFIEDIPAGTIITKKHIKRIRPGYGLPCKYYDTLIGKKAAVDITRGTAAKWEFVDE</sequence>
<dbReference type="PANTHER" id="PTHR42966:SF2">
    <property type="entry name" value="PSEUDAMINIC ACID SYNTHASE"/>
    <property type="match status" value="1"/>
</dbReference>
<evidence type="ECO:0000259" key="1">
    <source>
        <dbReference type="PROSITE" id="PS50844"/>
    </source>
</evidence>
<dbReference type="InterPro" id="IPR036732">
    <property type="entry name" value="AFP_Neu5c_C_sf"/>
</dbReference>
<dbReference type="SUPFAM" id="SSF51269">
    <property type="entry name" value="AFP III-like domain"/>
    <property type="match status" value="1"/>
</dbReference>
<feature type="domain" description="AFP-like" evidence="1">
    <location>
        <begin position="294"/>
        <end position="351"/>
    </location>
</feature>
<organism evidence="2 3">
    <name type="scientific">Pseudoalteromonas aliena</name>
    <dbReference type="NCBI Taxonomy" id="247523"/>
    <lineage>
        <taxon>Bacteria</taxon>
        <taxon>Pseudomonadati</taxon>
        <taxon>Pseudomonadota</taxon>
        <taxon>Gammaproteobacteria</taxon>
        <taxon>Alteromonadales</taxon>
        <taxon>Pseudoalteromonadaceae</taxon>
        <taxon>Pseudoalteromonas</taxon>
    </lineage>
</organism>
<dbReference type="Gene3D" id="3.90.1210.10">
    <property type="entry name" value="Antifreeze-like/N-acetylneuraminic acid synthase C-terminal domain"/>
    <property type="match status" value="1"/>
</dbReference>
<dbReference type="SMART" id="SM00858">
    <property type="entry name" value="SAF"/>
    <property type="match status" value="1"/>
</dbReference>